<dbReference type="Gene3D" id="3.90.550.10">
    <property type="entry name" value="Spore Coat Polysaccharide Biosynthesis Protein SpsA, Chain A"/>
    <property type="match status" value="1"/>
</dbReference>
<evidence type="ECO:0000313" key="4">
    <source>
        <dbReference type="EMBL" id="MBC8542394.1"/>
    </source>
</evidence>
<dbReference type="InterPro" id="IPR001173">
    <property type="entry name" value="Glyco_trans_2-like"/>
</dbReference>
<dbReference type="InterPro" id="IPR029044">
    <property type="entry name" value="Nucleotide-diphossugar_trans"/>
</dbReference>
<dbReference type="CDD" id="cd00761">
    <property type="entry name" value="Glyco_tranf_GTA_type"/>
    <property type="match status" value="1"/>
</dbReference>
<proteinExistence type="predicted"/>
<sequence>MNPKVSVIVPVYNVEKYLERCIDSIRQQDYAEMEIILVDDGSTDNSPAICDKYASIDKRIVVIHKENGGLSSARNKGLEIATSIFVTFIDSDDWITRDYISYLMHMICKADADIAIIEYLKVKKGQKICCTTGDGPLEKWNTEEALIKYLEREIYPACGKMYKKALFIENKIEFPLGRIYEDIDTIFKAIKCARIICYSNAIKYFYWRDDKSITRTAFSEKNLDALTAFNNLSKESRDSNTAIKSLATFRLHKSYFSLLGVIAYYGWSSSISPKRQEEILTMLLQNFKLYFKECIFSQYVPFKRKCVMLMMRINFKFTCKLIGWVRRLG</sequence>
<dbReference type="PANTHER" id="PTHR22916:SF51">
    <property type="entry name" value="GLYCOSYLTRANSFERASE EPSH-RELATED"/>
    <property type="match status" value="1"/>
</dbReference>
<evidence type="ECO:0000259" key="3">
    <source>
        <dbReference type="Pfam" id="PF00535"/>
    </source>
</evidence>
<comment type="caution">
    <text evidence="4">The sequence shown here is derived from an EMBL/GenBank/DDBJ whole genome shotgun (WGS) entry which is preliminary data.</text>
</comment>
<evidence type="ECO:0000313" key="5">
    <source>
        <dbReference type="Proteomes" id="UP000657006"/>
    </source>
</evidence>
<evidence type="ECO:0000256" key="2">
    <source>
        <dbReference type="ARBA" id="ARBA00022679"/>
    </source>
</evidence>
<dbReference type="RefSeq" id="WP_249289262.1">
    <property type="nucleotide sequence ID" value="NZ_JACRSQ010000002.1"/>
</dbReference>
<dbReference type="PANTHER" id="PTHR22916">
    <property type="entry name" value="GLYCOSYLTRANSFERASE"/>
    <property type="match status" value="1"/>
</dbReference>
<keyword evidence="2" id="KW-0808">Transferase</keyword>
<name>A0A926DRD6_9FIRM</name>
<dbReference type="AlphaFoldDB" id="A0A926DRD6"/>
<dbReference type="Proteomes" id="UP000657006">
    <property type="component" value="Unassembled WGS sequence"/>
</dbReference>
<dbReference type="EMBL" id="JACRSQ010000002">
    <property type="protein sequence ID" value="MBC8542394.1"/>
    <property type="molecule type" value="Genomic_DNA"/>
</dbReference>
<keyword evidence="5" id="KW-1185">Reference proteome</keyword>
<evidence type="ECO:0000256" key="1">
    <source>
        <dbReference type="ARBA" id="ARBA00022676"/>
    </source>
</evidence>
<dbReference type="Pfam" id="PF00535">
    <property type="entry name" value="Glycos_transf_2"/>
    <property type="match status" value="1"/>
</dbReference>
<organism evidence="4 5">
    <name type="scientific">Bianquea renquensis</name>
    <dbReference type="NCBI Taxonomy" id="2763661"/>
    <lineage>
        <taxon>Bacteria</taxon>
        <taxon>Bacillati</taxon>
        <taxon>Bacillota</taxon>
        <taxon>Clostridia</taxon>
        <taxon>Eubacteriales</taxon>
        <taxon>Bianqueaceae</taxon>
        <taxon>Bianquea</taxon>
    </lineage>
</organism>
<gene>
    <name evidence="4" type="ORF">H8730_02385</name>
</gene>
<protein>
    <submittedName>
        <fullName evidence="4">Glycosyltransferase family 2 protein</fullName>
    </submittedName>
</protein>
<dbReference type="GO" id="GO:0016757">
    <property type="term" value="F:glycosyltransferase activity"/>
    <property type="evidence" value="ECO:0007669"/>
    <property type="project" value="UniProtKB-KW"/>
</dbReference>
<accession>A0A926DRD6</accession>
<reference evidence="4" key="1">
    <citation type="submission" date="2020-08" db="EMBL/GenBank/DDBJ databases">
        <title>Genome public.</title>
        <authorList>
            <person name="Liu C."/>
            <person name="Sun Q."/>
        </authorList>
    </citation>
    <scope>NUCLEOTIDE SEQUENCE</scope>
    <source>
        <strain evidence="4">NSJ-32</strain>
    </source>
</reference>
<keyword evidence="1" id="KW-0328">Glycosyltransferase</keyword>
<feature type="domain" description="Glycosyltransferase 2-like" evidence="3">
    <location>
        <begin position="6"/>
        <end position="167"/>
    </location>
</feature>
<dbReference type="SUPFAM" id="SSF53448">
    <property type="entry name" value="Nucleotide-diphospho-sugar transferases"/>
    <property type="match status" value="1"/>
</dbReference>